<sequence>MHPFTLAVKAHHVHFTNSFSTESSISKHRLTKSLGIPKPSPPLKFLTRISGFLHFNSIDLLRNSGSKVVEGLRFDGPVMDVDEIIDCEEGGLVVETCITRTLPPALTLEHGLESISEAVNKLRTDPPSSSSGVLRFQVAVPPSAKALDWFCRQPESSEVFPVFFLSRDMENPTSKSLYLNQSRGVFGIGAAVYFTHPAWCDSEERTKPKRYLSTNPIPITTYGFMDVNFNTESSCIKHEAGSFYFFVPQIELKELDDISILAVTLAWSNGMVCTFEQAIQSFESSFCQMRCHKPYAVGYSTILSESIVRTSAEPANFSDIIILVSSHFCSSTERYNPRYVRSALTKFNMMEDKTVQMVCMNAITLGRRDFGCDFMEMILSLTCNLMCKILLQREAPFSFQFSFRFSPTLGVANNMLDNAIGMNYSLGDHVNINAVWASLLIEECSRLAPGSRSSPLAVAASTHPLITCIACYDERSLAFHALGYARGSHRPAVIITSSGTAVSNLLPADPSRKFQVVEASQDFVPVLLLTADRPPELQDAGANQAINQVDNDLLQSEATKVMFFFSLPAPTDQIPARMILTTLDSAVHWATSSPYGPVHINCPFREPLDNSPKHWMSSCLKGLDIWTSSIEPFTKYIQVQHSHACKSYTYCQMAEVLELVQGVNKGLLLVGAVHNEDEIWAVLHLARHIRWPVVADILSGLRLRKLLASFPETEQNILFLDHLDHALLSESVKDWIQFDVIIQIGSRITSKRISQMIEECFPCTYILVDNHPCRHDPSHSVTHRIQSTIVQFVDFLLKVQVPHRSSKWCSFLRALDMMVASEISFQICADYSLTEPHVAHELSRALTSNSALFVGNSMAIRDLDMYGRNWTTCTHTVADIMLNSEFPHQWIRVAGNRGASGIDGLLSTAIGFAVGCNKHVLCVVGDISFLHDTNGLAILKQRMKRKPILMLVINNHGGAIFSLLPIADRTEPRILDQYFYTTHNISIQNLCLAHGLNHVQVKTKVELEEALSMSQHLGTDRVIEVESCIDANATFHSMLRKFARQSADHTLNVLSQFSVPDTISCSLSICKICRMEYSLYRIQLCAPPTSSYIDHNRSRFCREGFILSLYLEDGSVGYGEVAPLEIHKENLLDAEEQLRFLLHFMTGAKISYFLPLLKGSFSSWIWSTLGIPACEIFPSVRCGLEMAILNAIAVKHGSSFLNILYPLTEIDEEISKRSTSIKICALIDSNKSPVEVASIATTLVEEGFTAIKLKVARRADPIKDAEVIQEVRKKVGHRIELRVDANRNWTYQEALEFGFLIKDCDLQYIEEPVQNEEDIIKYCEESGLPVALDETIDKFQKDPLNMLEKYAHPGIVAIVIKPSVIGGFENAGLIARWAQRHGKMAVVSAAFESGLAQGLGTYQWLKEDVTTDPISICHNSCRGFVEASVAKATHILQNLQINNDVICKTSMEEQVLRYQLNVNSKDFCSFIKVQEIGQRIDIQDNILLFLHGFLGTGEEWIPIMKAVSGSARCISIDLPGHGGSKMQNHVAKATQEITLSIDVIADVLYKLIEQITPGKVTLVGYSMGARIALYMALRFSDKIKGTVIISGSPGLRDNIARKIRRAEDDSRACSLVTHGLQVFLDTWYTGELWESLRSHPHFNRIVASRLLHEDVQSLSKALSDLSVGRQPPLWEDLKLCSTPLLIVVGEKDKKFKSIAEKMCYELSHGEKGSDDLRNEIYEMVEIPNCGHAVHLENPLPVIRAVRQFLTRVNQNSTSNPESNG</sequence>
<comment type="caution">
    <text evidence="1">The sequence shown here is derived from an EMBL/GenBank/DDBJ whole genome shotgun (WGS) entry which is preliminary data.</text>
</comment>
<dbReference type="EMBL" id="CM039173">
    <property type="protein sequence ID" value="KAH9772158.1"/>
    <property type="molecule type" value="Genomic_DNA"/>
</dbReference>
<proteinExistence type="predicted"/>
<accession>A0ACB8LF89</accession>
<gene>
    <name evidence="1" type="ORF">KPL71_012940</name>
</gene>
<evidence type="ECO:0000313" key="1">
    <source>
        <dbReference type="EMBL" id="KAH9772158.1"/>
    </source>
</evidence>
<dbReference type="Proteomes" id="UP000829398">
    <property type="component" value="Chromosome 4"/>
</dbReference>
<protein>
    <submittedName>
        <fullName evidence="1">Protein PHYLLO</fullName>
    </submittedName>
</protein>
<reference evidence="2" key="1">
    <citation type="journal article" date="2023" name="Hortic. Res.">
        <title>A chromosome-level phased genome enabling allele-level studies in sweet orange: a case study on citrus Huanglongbing tolerance.</title>
        <authorList>
            <person name="Wu B."/>
            <person name="Yu Q."/>
            <person name="Deng Z."/>
            <person name="Duan Y."/>
            <person name="Luo F."/>
            <person name="Gmitter F. Jr."/>
        </authorList>
    </citation>
    <scope>NUCLEOTIDE SEQUENCE [LARGE SCALE GENOMIC DNA]</scope>
    <source>
        <strain evidence="2">cv. Valencia</strain>
    </source>
</reference>
<evidence type="ECO:0000313" key="2">
    <source>
        <dbReference type="Proteomes" id="UP000829398"/>
    </source>
</evidence>
<organism evidence="1 2">
    <name type="scientific">Citrus sinensis</name>
    <name type="common">Sweet orange</name>
    <name type="synonym">Citrus aurantium var. sinensis</name>
    <dbReference type="NCBI Taxonomy" id="2711"/>
    <lineage>
        <taxon>Eukaryota</taxon>
        <taxon>Viridiplantae</taxon>
        <taxon>Streptophyta</taxon>
        <taxon>Embryophyta</taxon>
        <taxon>Tracheophyta</taxon>
        <taxon>Spermatophyta</taxon>
        <taxon>Magnoliopsida</taxon>
        <taxon>eudicotyledons</taxon>
        <taxon>Gunneridae</taxon>
        <taxon>Pentapetalae</taxon>
        <taxon>rosids</taxon>
        <taxon>malvids</taxon>
        <taxon>Sapindales</taxon>
        <taxon>Rutaceae</taxon>
        <taxon>Aurantioideae</taxon>
        <taxon>Citrus</taxon>
    </lineage>
</organism>
<keyword evidence="2" id="KW-1185">Reference proteome</keyword>
<name>A0ACB8LF89_CITSI</name>